<dbReference type="InterPro" id="IPR044742">
    <property type="entry name" value="DEAD/DEAH_RhlB"/>
</dbReference>
<accession>A0A137P8K0</accession>
<dbReference type="Pfam" id="PF00270">
    <property type="entry name" value="DEAD"/>
    <property type="match status" value="1"/>
</dbReference>
<evidence type="ECO:0000313" key="7">
    <source>
        <dbReference type="Proteomes" id="UP000070444"/>
    </source>
</evidence>
<dbReference type="GO" id="GO:0003676">
    <property type="term" value="F:nucleic acid binding"/>
    <property type="evidence" value="ECO:0007669"/>
    <property type="project" value="InterPro"/>
</dbReference>
<dbReference type="InterPro" id="IPR014001">
    <property type="entry name" value="Helicase_ATP-bd"/>
</dbReference>
<dbReference type="InterPro" id="IPR011545">
    <property type="entry name" value="DEAD/DEAH_box_helicase_dom"/>
</dbReference>
<evidence type="ECO:0000256" key="2">
    <source>
        <dbReference type="ARBA" id="ARBA00022801"/>
    </source>
</evidence>
<dbReference type="GO" id="GO:0005524">
    <property type="term" value="F:ATP binding"/>
    <property type="evidence" value="ECO:0007669"/>
    <property type="project" value="UniProtKB-KW"/>
</dbReference>
<dbReference type="EMBL" id="KQ964477">
    <property type="protein sequence ID" value="KXN71337.1"/>
    <property type="molecule type" value="Genomic_DNA"/>
</dbReference>
<dbReference type="GO" id="GO:0016787">
    <property type="term" value="F:hydrolase activity"/>
    <property type="evidence" value="ECO:0007669"/>
    <property type="project" value="UniProtKB-KW"/>
</dbReference>
<dbReference type="CDD" id="cd00268">
    <property type="entry name" value="DEADc"/>
    <property type="match status" value="1"/>
</dbReference>
<protein>
    <submittedName>
        <fullName evidence="6">p-loop containing nucleoside triphosphate hydrolase protein</fullName>
    </submittedName>
</protein>
<gene>
    <name evidence="6" type="ORF">CONCODRAFT_78404</name>
</gene>
<dbReference type="PANTHER" id="PTHR47960">
    <property type="entry name" value="DEAD-BOX ATP-DEPENDENT RNA HELICASE 50"/>
    <property type="match status" value="1"/>
</dbReference>
<evidence type="ECO:0000313" key="6">
    <source>
        <dbReference type="EMBL" id="KXN71337.1"/>
    </source>
</evidence>
<evidence type="ECO:0000256" key="4">
    <source>
        <dbReference type="ARBA" id="ARBA00022840"/>
    </source>
</evidence>
<dbReference type="AlphaFoldDB" id="A0A137P8K0"/>
<feature type="domain" description="Helicase ATP-binding" evidence="5">
    <location>
        <begin position="13"/>
        <end position="186"/>
    </location>
</feature>
<proteinExistence type="predicted"/>
<reference evidence="6 7" key="1">
    <citation type="journal article" date="2015" name="Genome Biol. Evol.">
        <title>Phylogenomic analyses indicate that early fungi evolved digesting cell walls of algal ancestors of land plants.</title>
        <authorList>
            <person name="Chang Y."/>
            <person name="Wang S."/>
            <person name="Sekimoto S."/>
            <person name="Aerts A.L."/>
            <person name="Choi C."/>
            <person name="Clum A."/>
            <person name="LaButti K.M."/>
            <person name="Lindquist E.A."/>
            <person name="Yee Ngan C."/>
            <person name="Ohm R.A."/>
            <person name="Salamov A.A."/>
            <person name="Grigoriev I.V."/>
            <person name="Spatafora J.W."/>
            <person name="Berbee M.L."/>
        </authorList>
    </citation>
    <scope>NUCLEOTIDE SEQUENCE [LARGE SCALE GENOMIC DNA]</scope>
    <source>
        <strain evidence="6 7">NRRL 28638</strain>
    </source>
</reference>
<dbReference type="Proteomes" id="UP000070444">
    <property type="component" value="Unassembled WGS sequence"/>
</dbReference>
<dbReference type="InterPro" id="IPR027417">
    <property type="entry name" value="P-loop_NTPase"/>
</dbReference>
<dbReference type="Gene3D" id="3.40.50.300">
    <property type="entry name" value="P-loop containing nucleotide triphosphate hydrolases"/>
    <property type="match status" value="1"/>
</dbReference>
<dbReference type="OMA" id="KIMRISN"/>
<dbReference type="OrthoDB" id="10265785at2759"/>
<dbReference type="SUPFAM" id="SSF52540">
    <property type="entry name" value="P-loop containing nucleoside triphosphate hydrolases"/>
    <property type="match status" value="1"/>
</dbReference>
<dbReference type="STRING" id="796925.A0A137P8K0"/>
<sequence>SYLEPTKLQLKLITAIQTRKDCLLQADQGIEKSLSYSIPLVNNLIDNQFLGLNPKILIIVPLRGLAQQLSVLINELTKQLEIKCYTCFGGSSINQDREIINNGIDILIGTPGRIFELNQRNVLNLESIEVLIIDELDELFSLGFKSLILELMSKLNENLQIIVLSSTLGDEVENFVLDKLRDPVIAINDGDIEEEIRGFK</sequence>
<keyword evidence="2 6" id="KW-0378">Hydrolase</keyword>
<dbReference type="PROSITE" id="PS51192">
    <property type="entry name" value="HELICASE_ATP_BIND_1"/>
    <property type="match status" value="1"/>
</dbReference>
<keyword evidence="1" id="KW-0547">Nucleotide-binding</keyword>
<evidence type="ECO:0000259" key="5">
    <source>
        <dbReference type="PROSITE" id="PS51192"/>
    </source>
</evidence>
<keyword evidence="7" id="KW-1185">Reference proteome</keyword>
<evidence type="ECO:0000256" key="1">
    <source>
        <dbReference type="ARBA" id="ARBA00022741"/>
    </source>
</evidence>
<evidence type="ECO:0000256" key="3">
    <source>
        <dbReference type="ARBA" id="ARBA00022806"/>
    </source>
</evidence>
<keyword evidence="3" id="KW-0347">Helicase</keyword>
<keyword evidence="4" id="KW-0067">ATP-binding</keyword>
<feature type="non-terminal residue" evidence="6">
    <location>
        <position position="1"/>
    </location>
</feature>
<organism evidence="6 7">
    <name type="scientific">Conidiobolus coronatus (strain ATCC 28846 / CBS 209.66 / NRRL 28638)</name>
    <name type="common">Delacroixia coronata</name>
    <dbReference type="NCBI Taxonomy" id="796925"/>
    <lineage>
        <taxon>Eukaryota</taxon>
        <taxon>Fungi</taxon>
        <taxon>Fungi incertae sedis</taxon>
        <taxon>Zoopagomycota</taxon>
        <taxon>Entomophthoromycotina</taxon>
        <taxon>Entomophthoromycetes</taxon>
        <taxon>Entomophthorales</taxon>
        <taxon>Ancylistaceae</taxon>
        <taxon>Conidiobolus</taxon>
    </lineage>
</organism>
<name>A0A137P8K0_CONC2</name>
<dbReference type="SMART" id="SM00487">
    <property type="entry name" value="DEXDc"/>
    <property type="match status" value="1"/>
</dbReference>
<dbReference type="GO" id="GO:0004386">
    <property type="term" value="F:helicase activity"/>
    <property type="evidence" value="ECO:0007669"/>
    <property type="project" value="UniProtKB-KW"/>
</dbReference>